<dbReference type="CDD" id="cd00515">
    <property type="entry name" value="HAM1"/>
    <property type="match status" value="1"/>
</dbReference>
<comment type="catalytic activity">
    <reaction evidence="9 10">
        <text>XTP + H2O = XMP + diphosphate + H(+)</text>
        <dbReference type="Rhea" id="RHEA:28610"/>
        <dbReference type="ChEBI" id="CHEBI:15377"/>
        <dbReference type="ChEBI" id="CHEBI:15378"/>
        <dbReference type="ChEBI" id="CHEBI:33019"/>
        <dbReference type="ChEBI" id="CHEBI:57464"/>
        <dbReference type="ChEBI" id="CHEBI:61314"/>
        <dbReference type="EC" id="3.6.1.66"/>
    </reaction>
</comment>
<evidence type="ECO:0000256" key="4">
    <source>
        <dbReference type="ARBA" id="ARBA00022741"/>
    </source>
</evidence>
<keyword evidence="7 10" id="KW-0546">Nucleotide metabolism</keyword>
<dbReference type="InterPro" id="IPR020922">
    <property type="entry name" value="dITP/XTP_pyrophosphatase"/>
</dbReference>
<proteinExistence type="inferred from homology"/>
<dbReference type="EC" id="3.6.1.66" evidence="10"/>
<keyword evidence="6 10" id="KW-0460">Magnesium</keyword>
<evidence type="ECO:0000256" key="1">
    <source>
        <dbReference type="ARBA" id="ARBA00008023"/>
    </source>
</evidence>
<comment type="catalytic activity">
    <reaction evidence="10">
        <text>ITP + H2O = IMP + diphosphate + H(+)</text>
        <dbReference type="Rhea" id="RHEA:29399"/>
        <dbReference type="ChEBI" id="CHEBI:15377"/>
        <dbReference type="ChEBI" id="CHEBI:15378"/>
        <dbReference type="ChEBI" id="CHEBI:33019"/>
        <dbReference type="ChEBI" id="CHEBI:58053"/>
        <dbReference type="ChEBI" id="CHEBI:61402"/>
        <dbReference type="EC" id="3.6.1.66"/>
    </reaction>
</comment>
<dbReference type="GO" id="GO:0036220">
    <property type="term" value="F:ITP diphosphatase activity"/>
    <property type="evidence" value="ECO:0007669"/>
    <property type="project" value="UniProtKB-UniRule"/>
</dbReference>
<comment type="similarity">
    <text evidence="1 10 11">Belongs to the HAM1 NTPase family.</text>
</comment>
<dbReference type="SUPFAM" id="SSF52972">
    <property type="entry name" value="ITPase-like"/>
    <property type="match status" value="1"/>
</dbReference>
<keyword evidence="5 10" id="KW-0378">Hydrolase</keyword>
<organism evidence="12 13">
    <name type="scientific">Candidatus Opimibacter skivensis</name>
    <dbReference type="NCBI Taxonomy" id="2982028"/>
    <lineage>
        <taxon>Bacteria</taxon>
        <taxon>Pseudomonadati</taxon>
        <taxon>Bacteroidota</taxon>
        <taxon>Saprospiria</taxon>
        <taxon>Saprospirales</taxon>
        <taxon>Saprospiraceae</taxon>
        <taxon>Candidatus Opimibacter</taxon>
    </lineage>
</organism>
<dbReference type="PANTHER" id="PTHR11067:SF9">
    <property type="entry name" value="INOSINE TRIPHOSPHATE PYROPHOSPHATASE"/>
    <property type="match status" value="1"/>
</dbReference>
<dbReference type="GO" id="GO:0017111">
    <property type="term" value="F:ribonucleoside triphosphate phosphatase activity"/>
    <property type="evidence" value="ECO:0007669"/>
    <property type="project" value="InterPro"/>
</dbReference>
<sequence>MIKEILFASQNNHKVEEISLLLPDGYSLLGLRDINWTMEIPEPFETYEENAKAKAYFVFDRTGLNCFADDSGLEIDALDGRPGVFSARYGGLERDSNINMQKVLSELENEPNRSARFHSVIAYIDEEKEMHVFEGKVEGTIAPAPAGHGGFGYDPIFIPLGFDQTFGQLPESLKNKISHRALAMEKFISFLEMNKSV</sequence>
<evidence type="ECO:0000256" key="3">
    <source>
        <dbReference type="ARBA" id="ARBA00022723"/>
    </source>
</evidence>
<feature type="active site" description="Proton acceptor" evidence="10">
    <location>
        <position position="70"/>
    </location>
</feature>
<dbReference type="GO" id="GO:0046872">
    <property type="term" value="F:metal ion binding"/>
    <property type="evidence" value="ECO:0007669"/>
    <property type="project" value="UniProtKB-KW"/>
</dbReference>
<evidence type="ECO:0000256" key="7">
    <source>
        <dbReference type="ARBA" id="ARBA00023080"/>
    </source>
</evidence>
<dbReference type="GO" id="GO:0036222">
    <property type="term" value="F:XTP diphosphatase activity"/>
    <property type="evidence" value="ECO:0007669"/>
    <property type="project" value="UniProtKB-UniRule"/>
</dbReference>
<comment type="subunit">
    <text evidence="2 10">Homodimer.</text>
</comment>
<gene>
    <name evidence="12" type="primary">rdgB</name>
    <name evidence="12" type="ORF">IPP15_03755</name>
</gene>
<feature type="binding site" evidence="10">
    <location>
        <begin position="179"/>
        <end position="180"/>
    </location>
    <ligand>
        <name>substrate</name>
    </ligand>
</feature>
<evidence type="ECO:0000256" key="9">
    <source>
        <dbReference type="ARBA" id="ARBA00052017"/>
    </source>
</evidence>
<reference evidence="12 13" key="1">
    <citation type="submission" date="2020-10" db="EMBL/GenBank/DDBJ databases">
        <title>Connecting structure to function with the recovery of over 1000 high-quality activated sludge metagenome-assembled genomes encoding full-length rRNA genes using long-read sequencing.</title>
        <authorList>
            <person name="Singleton C.M."/>
            <person name="Petriglieri F."/>
            <person name="Kristensen J.M."/>
            <person name="Kirkegaard R.H."/>
            <person name="Michaelsen T.Y."/>
            <person name="Andersen M.H."/>
            <person name="Karst S.M."/>
            <person name="Dueholm M.S."/>
            <person name="Nielsen P.H."/>
            <person name="Albertsen M."/>
        </authorList>
    </citation>
    <scope>NUCLEOTIDE SEQUENCE [LARGE SCALE GENOMIC DNA]</scope>
    <source>
        <strain evidence="12">Ribe_18-Q3-R11-54_MAXAC.273</strain>
    </source>
</reference>
<dbReference type="EMBL" id="JADKGY010000001">
    <property type="protein sequence ID" value="MBK9981533.1"/>
    <property type="molecule type" value="Genomic_DNA"/>
</dbReference>
<evidence type="ECO:0000256" key="2">
    <source>
        <dbReference type="ARBA" id="ARBA00011738"/>
    </source>
</evidence>
<dbReference type="InterPro" id="IPR002637">
    <property type="entry name" value="RdgB/HAM1"/>
</dbReference>
<comment type="catalytic activity">
    <reaction evidence="8 10">
        <text>dITP + H2O = dIMP + diphosphate + H(+)</text>
        <dbReference type="Rhea" id="RHEA:28342"/>
        <dbReference type="ChEBI" id="CHEBI:15377"/>
        <dbReference type="ChEBI" id="CHEBI:15378"/>
        <dbReference type="ChEBI" id="CHEBI:33019"/>
        <dbReference type="ChEBI" id="CHEBI:61194"/>
        <dbReference type="ChEBI" id="CHEBI:61382"/>
        <dbReference type="EC" id="3.6.1.66"/>
    </reaction>
</comment>
<dbReference type="GO" id="GO:0000166">
    <property type="term" value="F:nucleotide binding"/>
    <property type="evidence" value="ECO:0007669"/>
    <property type="project" value="UniProtKB-KW"/>
</dbReference>
<keyword evidence="3 10" id="KW-0479">Metal-binding</keyword>
<accession>A0A9D7ST76</accession>
<evidence type="ECO:0000256" key="10">
    <source>
        <dbReference type="HAMAP-Rule" id="MF_01405"/>
    </source>
</evidence>
<dbReference type="GO" id="GO:0009117">
    <property type="term" value="P:nucleotide metabolic process"/>
    <property type="evidence" value="ECO:0007669"/>
    <property type="project" value="UniProtKB-KW"/>
</dbReference>
<dbReference type="AlphaFoldDB" id="A0A9D7ST76"/>
<dbReference type="Pfam" id="PF01725">
    <property type="entry name" value="Ham1p_like"/>
    <property type="match status" value="1"/>
</dbReference>
<dbReference type="HAMAP" id="MF_01405">
    <property type="entry name" value="Non_canon_purine_NTPase"/>
    <property type="match status" value="1"/>
</dbReference>
<feature type="binding site" evidence="10">
    <location>
        <begin position="151"/>
        <end position="154"/>
    </location>
    <ligand>
        <name>substrate</name>
    </ligand>
</feature>
<dbReference type="InterPro" id="IPR029001">
    <property type="entry name" value="ITPase-like_fam"/>
</dbReference>
<evidence type="ECO:0000256" key="11">
    <source>
        <dbReference type="RuleBase" id="RU003781"/>
    </source>
</evidence>
<dbReference type="NCBIfam" id="TIGR00042">
    <property type="entry name" value="RdgB/HAM1 family non-canonical purine NTP pyrophosphatase"/>
    <property type="match status" value="1"/>
</dbReference>
<comment type="cofactor">
    <cofactor evidence="10">
        <name>Mg(2+)</name>
        <dbReference type="ChEBI" id="CHEBI:18420"/>
    </cofactor>
    <text evidence="10">Binds 1 Mg(2+) ion per subunit.</text>
</comment>
<evidence type="ECO:0000313" key="12">
    <source>
        <dbReference type="EMBL" id="MBK9981533.1"/>
    </source>
</evidence>
<dbReference type="Proteomes" id="UP000808337">
    <property type="component" value="Unassembled WGS sequence"/>
</dbReference>
<comment type="caution">
    <text evidence="10">Lacks conserved residue(s) required for the propagation of feature annotation.</text>
</comment>
<evidence type="ECO:0000256" key="5">
    <source>
        <dbReference type="ARBA" id="ARBA00022801"/>
    </source>
</evidence>
<dbReference type="Gene3D" id="3.90.950.10">
    <property type="match status" value="1"/>
</dbReference>
<protein>
    <recommendedName>
        <fullName evidence="10">dITP/XTP pyrophosphatase</fullName>
        <ecNumber evidence="10">3.6.1.66</ecNumber>
    </recommendedName>
    <alternativeName>
        <fullName evidence="10">Non-canonical purine NTP pyrophosphatase</fullName>
    </alternativeName>
    <alternativeName>
        <fullName evidence="10">Non-standard purine NTP pyrophosphatase</fullName>
    </alternativeName>
    <alternativeName>
        <fullName evidence="10">Nucleoside-triphosphate diphosphatase</fullName>
    </alternativeName>
    <alternativeName>
        <fullName evidence="10">Nucleoside-triphosphate pyrophosphatase</fullName>
        <shortName evidence="10">NTPase</shortName>
    </alternativeName>
</protein>
<dbReference type="PANTHER" id="PTHR11067">
    <property type="entry name" value="INOSINE TRIPHOSPHATE PYROPHOSPHATASE/HAM1 PROTEIN"/>
    <property type="match status" value="1"/>
</dbReference>
<evidence type="ECO:0000256" key="8">
    <source>
        <dbReference type="ARBA" id="ARBA00051875"/>
    </source>
</evidence>
<name>A0A9D7ST76_9BACT</name>
<feature type="binding site" evidence="10">
    <location>
        <position position="70"/>
    </location>
    <ligand>
        <name>Mg(2+)</name>
        <dbReference type="ChEBI" id="CHEBI:18420"/>
    </ligand>
</feature>
<feature type="binding site" evidence="10">
    <location>
        <position position="174"/>
    </location>
    <ligand>
        <name>substrate</name>
    </ligand>
</feature>
<dbReference type="GO" id="GO:0035870">
    <property type="term" value="F:dITP diphosphatase activity"/>
    <property type="evidence" value="ECO:0007669"/>
    <property type="project" value="UniProtKB-UniRule"/>
</dbReference>
<comment type="caution">
    <text evidence="12">The sequence shown here is derived from an EMBL/GenBank/DDBJ whole genome shotgun (WGS) entry which is preliminary data.</text>
</comment>
<dbReference type="GO" id="GO:0005829">
    <property type="term" value="C:cytosol"/>
    <property type="evidence" value="ECO:0007669"/>
    <property type="project" value="TreeGrafter"/>
</dbReference>
<comment type="function">
    <text evidence="10">Pyrophosphatase that catalyzes the hydrolysis of nucleoside triphosphates to their monophosphate derivatives, with a high preference for the non-canonical purine nucleotides XTP (xanthosine triphosphate), dITP (deoxyinosine triphosphate) and ITP. Seems to function as a house-cleaning enzyme that removes non-canonical purine nucleotides from the nucleotide pool, thus preventing their incorporation into DNA/RNA and avoiding chromosomal lesions.</text>
</comment>
<evidence type="ECO:0000313" key="13">
    <source>
        <dbReference type="Proteomes" id="UP000808337"/>
    </source>
</evidence>
<evidence type="ECO:0000256" key="6">
    <source>
        <dbReference type="ARBA" id="ARBA00022842"/>
    </source>
</evidence>
<keyword evidence="4 10" id="KW-0547">Nucleotide-binding</keyword>
<dbReference type="FunFam" id="3.90.950.10:FF:000001">
    <property type="entry name" value="dITP/XTP pyrophosphatase"/>
    <property type="match status" value="1"/>
</dbReference>
<feature type="binding site" evidence="10">
    <location>
        <position position="71"/>
    </location>
    <ligand>
        <name>substrate</name>
    </ligand>
</feature>
<feature type="binding site" evidence="10">
    <location>
        <begin position="9"/>
        <end position="14"/>
    </location>
    <ligand>
        <name>substrate</name>
    </ligand>
</feature>
<dbReference type="GO" id="GO:0009146">
    <property type="term" value="P:purine nucleoside triphosphate catabolic process"/>
    <property type="evidence" value="ECO:0007669"/>
    <property type="project" value="UniProtKB-UniRule"/>
</dbReference>